<dbReference type="InterPro" id="IPR013149">
    <property type="entry name" value="ADH-like_C"/>
</dbReference>
<comment type="similarity">
    <text evidence="1">Belongs to the zinc-containing alcohol dehydrogenase family.</text>
</comment>
<name>A0ABP0CDE0_9PEZI</name>
<dbReference type="Gene3D" id="3.40.50.720">
    <property type="entry name" value="NAD(P)-binding Rossmann-like Domain"/>
    <property type="match status" value="1"/>
</dbReference>
<dbReference type="Proteomes" id="UP001642406">
    <property type="component" value="Unassembled WGS sequence"/>
</dbReference>
<keyword evidence="2" id="KW-0560">Oxidoreductase</keyword>
<dbReference type="InterPro" id="IPR013154">
    <property type="entry name" value="ADH-like_N"/>
</dbReference>
<dbReference type="InterPro" id="IPR047122">
    <property type="entry name" value="Trans-enoyl_RdTase-like"/>
</dbReference>
<comment type="caution">
    <text evidence="4">The sequence shown here is derived from an EMBL/GenBank/DDBJ whole genome shotgun (WGS) entry which is preliminary data.</text>
</comment>
<dbReference type="Gene3D" id="3.90.180.10">
    <property type="entry name" value="Medium-chain alcohol dehydrogenases, catalytic domain"/>
    <property type="match status" value="1"/>
</dbReference>
<dbReference type="InterPro" id="IPR011032">
    <property type="entry name" value="GroES-like_sf"/>
</dbReference>
<evidence type="ECO:0000259" key="3">
    <source>
        <dbReference type="SMART" id="SM00829"/>
    </source>
</evidence>
<evidence type="ECO:0000256" key="1">
    <source>
        <dbReference type="ARBA" id="ARBA00008072"/>
    </source>
</evidence>
<proteinExistence type="inferred from homology"/>
<keyword evidence="5" id="KW-1185">Reference proteome</keyword>
<dbReference type="SUPFAM" id="SSF50129">
    <property type="entry name" value="GroES-like"/>
    <property type="match status" value="1"/>
</dbReference>
<organism evidence="4 5">
    <name type="scientific">Sporothrix bragantina</name>
    <dbReference type="NCBI Taxonomy" id="671064"/>
    <lineage>
        <taxon>Eukaryota</taxon>
        <taxon>Fungi</taxon>
        <taxon>Dikarya</taxon>
        <taxon>Ascomycota</taxon>
        <taxon>Pezizomycotina</taxon>
        <taxon>Sordariomycetes</taxon>
        <taxon>Sordariomycetidae</taxon>
        <taxon>Ophiostomatales</taxon>
        <taxon>Ophiostomataceae</taxon>
        <taxon>Sporothrix</taxon>
    </lineage>
</organism>
<sequence length="370" mass="39157">MSTQHVPKTMKAFVVDSTGKAGRVDSNRSVPELQPNQVLVKPVAVALNPTDWRHLAYERAKPGCIVGCDYAGVVVSAGAEAKDTAGNLWQVGDKLFGCAHGSNLVNPDDGIFAEYAAVTGELQMRLPGNVAWEAAATLGLGAITVGQGLFQKALKLELPDVGTAASPPSRDIPVLIYGGATATGALGIQYARLAGYTVITTCSPANFDYVKSLGASHTIDYHDSDAGEQIRALTNNKLFHAWDTVSVAASAEICAAALTNNTKSQTPVYGSLLPVKFPRTDVDASYTVMHTVFGKAFQFGPTSMPASAEDLAFGRKFFALTEALFAKGFLKPHTYRVESGGLDGIADGLDKLQKGTVKAEKLVYRLEDTV</sequence>
<evidence type="ECO:0000256" key="2">
    <source>
        <dbReference type="ARBA" id="ARBA00023002"/>
    </source>
</evidence>
<dbReference type="Pfam" id="PF08240">
    <property type="entry name" value="ADH_N"/>
    <property type="match status" value="1"/>
</dbReference>
<dbReference type="CDD" id="cd08249">
    <property type="entry name" value="enoyl_reductase_like"/>
    <property type="match status" value="1"/>
</dbReference>
<feature type="domain" description="Enoyl reductase (ER)" evidence="3">
    <location>
        <begin position="22"/>
        <end position="293"/>
    </location>
</feature>
<dbReference type="SUPFAM" id="SSF51735">
    <property type="entry name" value="NAD(P)-binding Rossmann-fold domains"/>
    <property type="match status" value="1"/>
</dbReference>
<dbReference type="InterPro" id="IPR020843">
    <property type="entry name" value="ER"/>
</dbReference>
<dbReference type="Pfam" id="PF00107">
    <property type="entry name" value="ADH_zinc_N"/>
    <property type="match status" value="1"/>
</dbReference>
<dbReference type="SMART" id="SM00829">
    <property type="entry name" value="PKS_ER"/>
    <property type="match status" value="1"/>
</dbReference>
<reference evidence="4 5" key="1">
    <citation type="submission" date="2024-01" db="EMBL/GenBank/DDBJ databases">
        <authorList>
            <person name="Allen C."/>
            <person name="Tagirdzhanova G."/>
        </authorList>
    </citation>
    <scope>NUCLEOTIDE SEQUENCE [LARGE SCALE GENOMIC DNA]</scope>
</reference>
<dbReference type="EMBL" id="CAWUHC010000084">
    <property type="protein sequence ID" value="CAK7230068.1"/>
    <property type="molecule type" value="Genomic_DNA"/>
</dbReference>
<dbReference type="PANTHER" id="PTHR45348:SF2">
    <property type="entry name" value="ZINC-TYPE ALCOHOL DEHYDROGENASE-LIKE PROTEIN C2E1P3.01"/>
    <property type="match status" value="1"/>
</dbReference>
<gene>
    <name evidence="4" type="ORF">SBRCBS47491_007461</name>
</gene>
<protein>
    <recommendedName>
        <fullName evidence="3">Enoyl reductase (ER) domain-containing protein</fullName>
    </recommendedName>
</protein>
<dbReference type="InterPro" id="IPR036291">
    <property type="entry name" value="NAD(P)-bd_dom_sf"/>
</dbReference>
<accession>A0ABP0CDE0</accession>
<dbReference type="PANTHER" id="PTHR45348">
    <property type="entry name" value="HYPOTHETICAL OXIDOREDUCTASE (EUROFUNG)"/>
    <property type="match status" value="1"/>
</dbReference>
<evidence type="ECO:0000313" key="4">
    <source>
        <dbReference type="EMBL" id="CAK7230068.1"/>
    </source>
</evidence>
<evidence type="ECO:0000313" key="5">
    <source>
        <dbReference type="Proteomes" id="UP001642406"/>
    </source>
</evidence>